<keyword evidence="2" id="KW-1185">Reference proteome</keyword>
<proteinExistence type="predicted"/>
<evidence type="ECO:0000313" key="1">
    <source>
        <dbReference type="EMBL" id="GBP58127.1"/>
    </source>
</evidence>
<dbReference type="AlphaFoldDB" id="A0A4C1X777"/>
<accession>A0A4C1X777</accession>
<protein>
    <submittedName>
        <fullName evidence="1">Uncharacterized protein</fullName>
    </submittedName>
</protein>
<sequence length="92" mass="10053">MDNIEIYLGVKVFPEKRTNATRNPNSDESLRANAPYAIIGFAIAYGPYFHRRAGGHPPIAKRASPSAKRPASLVVAGSRARLTPQITPLRPK</sequence>
<reference evidence="1 2" key="1">
    <citation type="journal article" date="2019" name="Commun. Biol.">
        <title>The bagworm genome reveals a unique fibroin gene that provides high tensile strength.</title>
        <authorList>
            <person name="Kono N."/>
            <person name="Nakamura H."/>
            <person name="Ohtoshi R."/>
            <person name="Tomita M."/>
            <person name="Numata K."/>
            <person name="Arakawa K."/>
        </authorList>
    </citation>
    <scope>NUCLEOTIDE SEQUENCE [LARGE SCALE GENOMIC DNA]</scope>
</reference>
<name>A0A4C1X777_EUMVA</name>
<dbReference type="Proteomes" id="UP000299102">
    <property type="component" value="Unassembled WGS sequence"/>
</dbReference>
<evidence type="ECO:0000313" key="2">
    <source>
        <dbReference type="Proteomes" id="UP000299102"/>
    </source>
</evidence>
<dbReference type="EMBL" id="BGZK01000727">
    <property type="protein sequence ID" value="GBP58127.1"/>
    <property type="molecule type" value="Genomic_DNA"/>
</dbReference>
<comment type="caution">
    <text evidence="1">The sequence shown here is derived from an EMBL/GenBank/DDBJ whole genome shotgun (WGS) entry which is preliminary data.</text>
</comment>
<gene>
    <name evidence="1" type="ORF">EVAR_40672_1</name>
</gene>
<organism evidence="1 2">
    <name type="scientific">Eumeta variegata</name>
    <name type="common">Bagworm moth</name>
    <name type="synonym">Eumeta japonica</name>
    <dbReference type="NCBI Taxonomy" id="151549"/>
    <lineage>
        <taxon>Eukaryota</taxon>
        <taxon>Metazoa</taxon>
        <taxon>Ecdysozoa</taxon>
        <taxon>Arthropoda</taxon>
        <taxon>Hexapoda</taxon>
        <taxon>Insecta</taxon>
        <taxon>Pterygota</taxon>
        <taxon>Neoptera</taxon>
        <taxon>Endopterygota</taxon>
        <taxon>Lepidoptera</taxon>
        <taxon>Glossata</taxon>
        <taxon>Ditrysia</taxon>
        <taxon>Tineoidea</taxon>
        <taxon>Psychidae</taxon>
        <taxon>Oiketicinae</taxon>
        <taxon>Eumeta</taxon>
    </lineage>
</organism>